<proteinExistence type="predicted"/>
<accession>A0A1Q5UFN8</accession>
<gene>
    <name evidence="1" type="ORF">PENSUB_3306</name>
</gene>
<protein>
    <submittedName>
        <fullName evidence="1">Uncharacterized protein</fullName>
    </submittedName>
</protein>
<dbReference type="EMBL" id="MNBE01000293">
    <property type="protein sequence ID" value="OKP11284.1"/>
    <property type="molecule type" value="Genomic_DNA"/>
</dbReference>
<sequence>MLAFVPLSVPNWRWLCEDAHSAAQSAPQFGFDILNLFLDGIQPKTPRSRSVVKLINKISQLRERSINMEDEKLELPKYAIDDPICLI</sequence>
<evidence type="ECO:0000313" key="2">
    <source>
        <dbReference type="Proteomes" id="UP000186955"/>
    </source>
</evidence>
<name>A0A1Q5UFN8_9EURO</name>
<dbReference type="Proteomes" id="UP000186955">
    <property type="component" value="Unassembled WGS sequence"/>
</dbReference>
<comment type="caution">
    <text evidence="1">The sequence shown here is derived from an EMBL/GenBank/DDBJ whole genome shotgun (WGS) entry which is preliminary data.</text>
</comment>
<organism evidence="1 2">
    <name type="scientific">Penicillium subrubescens</name>
    <dbReference type="NCBI Taxonomy" id="1316194"/>
    <lineage>
        <taxon>Eukaryota</taxon>
        <taxon>Fungi</taxon>
        <taxon>Dikarya</taxon>
        <taxon>Ascomycota</taxon>
        <taxon>Pezizomycotina</taxon>
        <taxon>Eurotiomycetes</taxon>
        <taxon>Eurotiomycetidae</taxon>
        <taxon>Eurotiales</taxon>
        <taxon>Aspergillaceae</taxon>
        <taxon>Penicillium</taxon>
    </lineage>
</organism>
<reference evidence="1 2" key="1">
    <citation type="submission" date="2016-10" db="EMBL/GenBank/DDBJ databases">
        <title>Genome sequence of the ascomycete fungus Penicillium subrubescens.</title>
        <authorList>
            <person name="De Vries R.P."/>
            <person name="Peng M."/>
            <person name="Dilokpimol A."/>
            <person name="Hilden K."/>
            <person name="Makela M.R."/>
            <person name="Grigoriev I."/>
            <person name="Riley R."/>
            <person name="Granchi Z."/>
        </authorList>
    </citation>
    <scope>NUCLEOTIDE SEQUENCE [LARGE SCALE GENOMIC DNA]</scope>
    <source>
        <strain evidence="1 2">CBS 132785</strain>
    </source>
</reference>
<keyword evidence="2" id="KW-1185">Reference proteome</keyword>
<dbReference type="AlphaFoldDB" id="A0A1Q5UFN8"/>
<evidence type="ECO:0000313" key="1">
    <source>
        <dbReference type="EMBL" id="OKP11284.1"/>
    </source>
</evidence>